<evidence type="ECO:0000313" key="4">
    <source>
        <dbReference type="EMBL" id="MBB3901547.1"/>
    </source>
</evidence>
<evidence type="ECO:0000259" key="2">
    <source>
        <dbReference type="Pfam" id="PF09990"/>
    </source>
</evidence>
<evidence type="ECO:0000313" key="6">
    <source>
        <dbReference type="Proteomes" id="UP001156881"/>
    </source>
</evidence>
<reference evidence="3" key="4">
    <citation type="submission" date="2023-01" db="EMBL/GenBank/DDBJ databases">
        <title>Draft genome sequence of Methylobacterium brachythecii strain NBRC 107710.</title>
        <authorList>
            <person name="Sun Q."/>
            <person name="Mori K."/>
        </authorList>
    </citation>
    <scope>NUCLEOTIDE SEQUENCE</scope>
    <source>
        <strain evidence="3">NBRC 107710</strain>
    </source>
</reference>
<keyword evidence="1" id="KW-0812">Transmembrane</keyword>
<feature type="transmembrane region" description="Helical" evidence="1">
    <location>
        <begin position="49"/>
        <end position="71"/>
    </location>
</feature>
<name>A0A7W6AKQ5_9HYPH</name>
<accession>A0A7W6AKQ5</accession>
<evidence type="ECO:0000256" key="1">
    <source>
        <dbReference type="SAM" id="Phobius"/>
    </source>
</evidence>
<dbReference type="Proteomes" id="UP000517759">
    <property type="component" value="Unassembled WGS sequence"/>
</dbReference>
<evidence type="ECO:0000313" key="5">
    <source>
        <dbReference type="Proteomes" id="UP000517759"/>
    </source>
</evidence>
<comment type="caution">
    <text evidence="4">The sequence shown here is derived from an EMBL/GenBank/DDBJ whole genome shotgun (WGS) entry which is preliminary data.</text>
</comment>
<feature type="transmembrane region" description="Helical" evidence="1">
    <location>
        <begin position="113"/>
        <end position="132"/>
    </location>
</feature>
<dbReference type="EMBL" id="BSPG01000003">
    <property type="protein sequence ID" value="GLS43117.1"/>
    <property type="molecule type" value="Genomic_DNA"/>
</dbReference>
<dbReference type="Pfam" id="PF09990">
    <property type="entry name" value="DUF2231"/>
    <property type="match status" value="1"/>
</dbReference>
<keyword evidence="1" id="KW-1133">Transmembrane helix</keyword>
<feature type="transmembrane region" description="Helical" evidence="1">
    <location>
        <begin position="16"/>
        <end position="37"/>
    </location>
</feature>
<protein>
    <submittedName>
        <fullName evidence="4">Putative membrane protein</fullName>
    </submittedName>
</protein>
<dbReference type="Proteomes" id="UP001156881">
    <property type="component" value="Unassembled WGS sequence"/>
</dbReference>
<gene>
    <name evidence="3" type="ORF">GCM10007884_11020</name>
    <name evidence="4" type="ORF">GGR33_001033</name>
</gene>
<keyword evidence="1" id="KW-0472">Membrane</keyword>
<dbReference type="AlphaFoldDB" id="A0A7W6AKQ5"/>
<organism evidence="4 5">
    <name type="scientific">Methylobacterium brachythecii</name>
    <dbReference type="NCBI Taxonomy" id="1176177"/>
    <lineage>
        <taxon>Bacteria</taxon>
        <taxon>Pseudomonadati</taxon>
        <taxon>Pseudomonadota</taxon>
        <taxon>Alphaproteobacteria</taxon>
        <taxon>Hyphomicrobiales</taxon>
        <taxon>Methylobacteriaceae</taxon>
        <taxon>Methylobacterium</taxon>
    </lineage>
</organism>
<reference evidence="3" key="1">
    <citation type="journal article" date="2014" name="Int. J. Syst. Evol. Microbiol.">
        <title>Complete genome of a new Firmicutes species belonging to the dominant human colonic microbiota ('Ruminococcus bicirculans') reveals two chromosomes and a selective capacity to utilize plant glucans.</title>
        <authorList>
            <consortium name="NISC Comparative Sequencing Program"/>
            <person name="Wegmann U."/>
            <person name="Louis P."/>
            <person name="Goesmann A."/>
            <person name="Henrissat B."/>
            <person name="Duncan S.H."/>
            <person name="Flint H.J."/>
        </authorList>
    </citation>
    <scope>NUCLEOTIDE SEQUENCE</scope>
    <source>
        <strain evidence="3">NBRC 107710</strain>
    </source>
</reference>
<sequence>MARQIGEGRTPRPLHSFFVGLGGALLMAALFTDYMYFSNALVQWANFSAWLITGGLVLALIAAIVLVLDFVLGRAGPMRWPDFGLLAVAALLSIVNVFIHTRDGWTSVVPSGITVSAIVAILLLVAGLRGWCVTGLKAPARGENA</sequence>
<dbReference type="EMBL" id="JACIDN010000002">
    <property type="protein sequence ID" value="MBB3901547.1"/>
    <property type="molecule type" value="Genomic_DNA"/>
</dbReference>
<feature type="domain" description="DUF2231" evidence="2">
    <location>
        <begin position="12"/>
        <end position="131"/>
    </location>
</feature>
<dbReference type="RefSeq" id="WP_210301853.1">
    <property type="nucleotide sequence ID" value="NZ_BSPG01000003.1"/>
</dbReference>
<proteinExistence type="predicted"/>
<keyword evidence="6" id="KW-1185">Reference proteome</keyword>
<reference evidence="6" key="2">
    <citation type="journal article" date="2019" name="Int. J. Syst. Evol. Microbiol.">
        <title>The Global Catalogue of Microorganisms (GCM) 10K type strain sequencing project: providing services to taxonomists for standard genome sequencing and annotation.</title>
        <authorList>
            <consortium name="The Broad Institute Genomics Platform"/>
            <consortium name="The Broad Institute Genome Sequencing Center for Infectious Disease"/>
            <person name="Wu L."/>
            <person name="Ma J."/>
        </authorList>
    </citation>
    <scope>NUCLEOTIDE SEQUENCE [LARGE SCALE GENOMIC DNA]</scope>
    <source>
        <strain evidence="6">NBRC 107710</strain>
    </source>
</reference>
<feature type="transmembrane region" description="Helical" evidence="1">
    <location>
        <begin position="83"/>
        <end position="101"/>
    </location>
</feature>
<evidence type="ECO:0000313" key="3">
    <source>
        <dbReference type="EMBL" id="GLS43117.1"/>
    </source>
</evidence>
<reference evidence="4 5" key="3">
    <citation type="submission" date="2020-08" db="EMBL/GenBank/DDBJ databases">
        <title>Genomic Encyclopedia of Type Strains, Phase IV (KMG-IV): sequencing the most valuable type-strain genomes for metagenomic binning, comparative biology and taxonomic classification.</title>
        <authorList>
            <person name="Goeker M."/>
        </authorList>
    </citation>
    <scope>NUCLEOTIDE SEQUENCE [LARGE SCALE GENOMIC DNA]</scope>
    <source>
        <strain evidence="4 5">DSM 24105</strain>
    </source>
</reference>
<dbReference type="InterPro" id="IPR019251">
    <property type="entry name" value="DUF2231_TM"/>
</dbReference>